<protein>
    <recommendedName>
        <fullName evidence="10">Integrin alpha-X-like third Ig-like domain-containing protein</fullName>
    </recommendedName>
</protein>
<dbReference type="GO" id="GO:0007229">
    <property type="term" value="P:integrin-mediated signaling pathway"/>
    <property type="evidence" value="ECO:0007669"/>
    <property type="project" value="UniProtKB-KW"/>
</dbReference>
<dbReference type="SUPFAM" id="SSF69179">
    <property type="entry name" value="Integrin domains"/>
    <property type="match status" value="1"/>
</dbReference>
<evidence type="ECO:0000256" key="5">
    <source>
        <dbReference type="ARBA" id="ARBA00023136"/>
    </source>
</evidence>
<keyword evidence="9" id="KW-1133">Transmembrane helix</keyword>
<keyword evidence="4" id="KW-0401">Integrin</keyword>
<evidence type="ECO:0000256" key="8">
    <source>
        <dbReference type="SAM" id="MobiDB-lite"/>
    </source>
</evidence>
<dbReference type="OMA" id="QYSAHEY"/>
<keyword evidence="12" id="KW-1185">Reference proteome</keyword>
<dbReference type="Pfam" id="PF21520">
    <property type="entry name" value="ITGAX-like_Ig_3"/>
    <property type="match status" value="1"/>
</dbReference>
<sequence length="329" mass="36794">MLEAQDVKFRNLSCNVSHPIYREKTRTVIHLLFGVLVNGSWGERLDMEATVSSDNEETGTLGNNKAVLSFPIQYPISIIAIGLDNSTQYMNFTSQLQNQTMRHSYQVKNMQLGLFPAPSLQVYLMASMKLTLGLAWQVESVETDSAEPCTSVDMARETPETAAIRSRRKTINQYSAHEYKIFRCNISQINTSLIHINGVVSVPKKIEKSSRSLFCTTLWFTFDTKRYTHLSSEITESQIITEVELVYVMNYLPIYIGSSIGGLFLLVLIVFVLYKLGFFKRSYKERRDHEPNAKNGVGAAEDGVGAAADAAGSGEDGECSVPLDENKED</sequence>
<evidence type="ECO:0000256" key="4">
    <source>
        <dbReference type="ARBA" id="ARBA00023037"/>
    </source>
</evidence>
<dbReference type="GO" id="GO:0033627">
    <property type="term" value="P:cell adhesion mediated by integrin"/>
    <property type="evidence" value="ECO:0007669"/>
    <property type="project" value="TreeGrafter"/>
</dbReference>
<dbReference type="GO" id="GO:0098609">
    <property type="term" value="P:cell-cell adhesion"/>
    <property type="evidence" value="ECO:0007669"/>
    <property type="project" value="TreeGrafter"/>
</dbReference>
<dbReference type="InterPro" id="IPR048633">
    <property type="entry name" value="ITGAX-like_Ig_3"/>
</dbReference>
<keyword evidence="3" id="KW-0130">Cell adhesion</keyword>
<evidence type="ECO:0000256" key="9">
    <source>
        <dbReference type="SAM" id="Phobius"/>
    </source>
</evidence>
<dbReference type="GO" id="GO:0005178">
    <property type="term" value="F:integrin binding"/>
    <property type="evidence" value="ECO:0007669"/>
    <property type="project" value="TreeGrafter"/>
</dbReference>
<dbReference type="InterPro" id="IPR018184">
    <property type="entry name" value="Integrin_alpha_C_CS"/>
</dbReference>
<evidence type="ECO:0000256" key="6">
    <source>
        <dbReference type="ARBA" id="ARBA00023170"/>
    </source>
</evidence>
<dbReference type="InterPro" id="IPR032695">
    <property type="entry name" value="Integrin_dom_sf"/>
</dbReference>
<feature type="region of interest" description="Disordered" evidence="8">
    <location>
        <begin position="307"/>
        <end position="329"/>
    </location>
</feature>
<dbReference type="GO" id="GO:0007160">
    <property type="term" value="P:cell-matrix adhesion"/>
    <property type="evidence" value="ECO:0007669"/>
    <property type="project" value="TreeGrafter"/>
</dbReference>
<keyword evidence="7" id="KW-0325">Glycoprotein</keyword>
<dbReference type="Ensembl" id="ENSSPUT00000015336.1">
    <property type="protein sequence ID" value="ENSSPUP00000014372.1"/>
    <property type="gene ID" value="ENSSPUG00000011086.1"/>
</dbReference>
<evidence type="ECO:0000256" key="7">
    <source>
        <dbReference type="ARBA" id="ARBA00023180"/>
    </source>
</evidence>
<evidence type="ECO:0000256" key="2">
    <source>
        <dbReference type="ARBA" id="ARBA00008054"/>
    </source>
</evidence>
<dbReference type="PROSITE" id="PS00242">
    <property type="entry name" value="INTEGRIN_ALPHA"/>
    <property type="match status" value="1"/>
</dbReference>
<dbReference type="PANTHER" id="PTHR23220:SF84">
    <property type="entry name" value="INTEGRIN ALPHA-L"/>
    <property type="match status" value="1"/>
</dbReference>
<evidence type="ECO:0000313" key="12">
    <source>
        <dbReference type="Proteomes" id="UP000694392"/>
    </source>
</evidence>
<comment type="similarity">
    <text evidence="2">Belongs to the integrin alpha chain family.</text>
</comment>
<dbReference type="GO" id="GO:0008305">
    <property type="term" value="C:integrin complex"/>
    <property type="evidence" value="ECO:0007669"/>
    <property type="project" value="TreeGrafter"/>
</dbReference>
<keyword evidence="9" id="KW-0812">Transmembrane</keyword>
<feature type="domain" description="Integrin alpha-X-like third Ig-like" evidence="10">
    <location>
        <begin position="73"/>
        <end position="244"/>
    </location>
</feature>
<proteinExistence type="inferred from homology"/>
<evidence type="ECO:0000259" key="10">
    <source>
        <dbReference type="Pfam" id="PF21520"/>
    </source>
</evidence>
<dbReference type="PANTHER" id="PTHR23220">
    <property type="entry name" value="INTEGRIN ALPHA"/>
    <property type="match status" value="1"/>
</dbReference>
<organism evidence="11 12">
    <name type="scientific">Sphenodon punctatus</name>
    <name type="common">Tuatara</name>
    <name type="synonym">Hatteria punctata</name>
    <dbReference type="NCBI Taxonomy" id="8508"/>
    <lineage>
        <taxon>Eukaryota</taxon>
        <taxon>Metazoa</taxon>
        <taxon>Chordata</taxon>
        <taxon>Craniata</taxon>
        <taxon>Vertebrata</taxon>
        <taxon>Euteleostomi</taxon>
        <taxon>Lepidosauria</taxon>
        <taxon>Sphenodontia</taxon>
        <taxon>Sphenodontidae</taxon>
        <taxon>Sphenodon</taxon>
    </lineage>
</organism>
<feature type="transmembrane region" description="Helical" evidence="9">
    <location>
        <begin position="254"/>
        <end position="277"/>
    </location>
</feature>
<keyword evidence="5 9" id="KW-0472">Membrane</keyword>
<reference evidence="11" key="1">
    <citation type="submission" date="2025-08" db="UniProtKB">
        <authorList>
            <consortium name="Ensembl"/>
        </authorList>
    </citation>
    <scope>IDENTIFICATION</scope>
</reference>
<dbReference type="AlphaFoldDB" id="A0A8D0H385"/>
<reference evidence="11" key="2">
    <citation type="submission" date="2025-09" db="UniProtKB">
        <authorList>
            <consortium name="Ensembl"/>
        </authorList>
    </citation>
    <scope>IDENTIFICATION</scope>
</reference>
<dbReference type="GeneTree" id="ENSGT00940000161495"/>
<evidence type="ECO:0000256" key="1">
    <source>
        <dbReference type="ARBA" id="ARBA00004479"/>
    </source>
</evidence>
<dbReference type="Proteomes" id="UP000694392">
    <property type="component" value="Unplaced"/>
</dbReference>
<keyword evidence="6" id="KW-0675">Receptor</keyword>
<evidence type="ECO:0000256" key="3">
    <source>
        <dbReference type="ARBA" id="ARBA00022889"/>
    </source>
</evidence>
<comment type="subcellular location">
    <subcellularLocation>
        <location evidence="1">Membrane</location>
        <topology evidence="1">Single-pass type I membrane protein</topology>
    </subcellularLocation>
</comment>
<evidence type="ECO:0000313" key="11">
    <source>
        <dbReference type="Ensembl" id="ENSSPUP00000014372.1"/>
    </source>
</evidence>
<dbReference type="Gene3D" id="2.60.40.1510">
    <property type="entry name" value="ntegrin, alpha v. Chain A, domain 3"/>
    <property type="match status" value="1"/>
</dbReference>
<name>A0A8D0H385_SPHPU</name>
<accession>A0A8D0H385</accession>
<dbReference type="Gene3D" id="2.60.40.1530">
    <property type="entry name" value="ntegrin, alpha v. Chain A, domain 4"/>
    <property type="match status" value="1"/>
</dbReference>
<dbReference type="GO" id="GO:0009897">
    <property type="term" value="C:external side of plasma membrane"/>
    <property type="evidence" value="ECO:0007669"/>
    <property type="project" value="TreeGrafter"/>
</dbReference>
<dbReference type="Gene3D" id="1.20.5.930">
    <property type="entry name" value="Bicelle-embedded integrin alpha(iib) transmembrane segment"/>
    <property type="match status" value="1"/>
</dbReference>